<dbReference type="EMBL" id="GHKJ01000466">
    <property type="protein sequence ID" value="MOY45496.1"/>
    <property type="molecule type" value="Transcribed_RNA"/>
</dbReference>
<accession>A0A4P6D974</accession>
<reference evidence="1" key="1">
    <citation type="submission" date="2019-04" db="EMBL/GenBank/DDBJ databases">
        <title>Analysis of the testis transcriptome of the Chagas disease vector Rhodnius prolixus.</title>
        <authorList>
            <person name="Cesar J."/>
            <person name="Ribeiro J.M."/>
            <person name="Pereira M.H."/>
            <person name="Araujo R.N."/>
            <person name="Gontijo N.F."/>
            <person name="Pessoa G."/>
            <person name="Sant'Anna M.V."/>
            <person name="Sorgine M.H."/>
            <person name="Majerowicz D."/>
            <person name="Carvalho A.B."/>
            <person name="Braz G."/>
            <person name="Mesquita R."/>
            <person name="Lagerblad P.O."/>
            <person name="Koerich L.B."/>
        </authorList>
    </citation>
    <scope>NUCLEOTIDE SEQUENCE</scope>
</reference>
<evidence type="ECO:0000313" key="1">
    <source>
        <dbReference type="EMBL" id="MOY45496.1"/>
    </source>
</evidence>
<dbReference type="VEuPathDB" id="VectorBase:RPRC007171"/>
<organism evidence="1">
    <name type="scientific">Rhodnius prolixus</name>
    <name type="common">Triatomid bug</name>
    <dbReference type="NCBI Taxonomy" id="13249"/>
    <lineage>
        <taxon>Eukaryota</taxon>
        <taxon>Metazoa</taxon>
        <taxon>Ecdysozoa</taxon>
        <taxon>Arthropoda</taxon>
        <taxon>Hexapoda</taxon>
        <taxon>Insecta</taxon>
        <taxon>Pterygota</taxon>
        <taxon>Neoptera</taxon>
        <taxon>Paraneoptera</taxon>
        <taxon>Hemiptera</taxon>
        <taxon>Heteroptera</taxon>
        <taxon>Panheteroptera</taxon>
        <taxon>Cimicomorpha</taxon>
        <taxon>Reduviidae</taxon>
        <taxon>Triatominae</taxon>
        <taxon>Rhodnius</taxon>
    </lineage>
</organism>
<name>A0A4P6D974_RHOPR</name>
<dbReference type="VEuPathDB" id="VectorBase:RPRC007156"/>
<sequence length="354" mass="39384">MKNIVAKGIQTEMGAPYAGSGYVTEKLYMLLQLYLQNKGWNQVELLQYMSELKDTSILPSAAYLQMMASRITLDSQGRLILRENGKIILPFEHFANAVMLKHMNGPHGLHMGLEATLRAVMDSYTIGRENFGMEKEFVIEVVNNCPNPACRFYKTQLMELSQQQNKPTYIPEPSNKLGSINEGDLERPINNKGTPLPASQSQHKLTDFLKSNLDNLESLTSANKDLLAVHNGSWMAQESSEGKRHASSNTEVGQEKIVRAFAEIMKNMTRMKTCVRPAMCKPYGKQSESLQKTLMDTIQLVQSLRSILPPPHIAVSSWKNEDKHNRKTAAAAAAAAAAAVGSLDELCETVRKVD</sequence>
<protein>
    <submittedName>
        <fullName evidence="1">Uncharacterized protein</fullName>
    </submittedName>
</protein>
<proteinExistence type="predicted"/>
<dbReference type="AlphaFoldDB" id="A0A4P6D974"/>